<dbReference type="PANTHER" id="PTHR33333">
    <property type="entry name" value="ERYTHROCYTE MEMBRANE PROTEIN 1-LIKE"/>
    <property type="match status" value="1"/>
</dbReference>
<name>A0A2G2VKW5_CAPBA</name>
<reference evidence="3 4" key="2">
    <citation type="journal article" date="2017" name="J. Anim. Genet.">
        <title>Multiple reference genome sequences of hot pepper reveal the massive evolution of plant disease resistance genes by retroduplication.</title>
        <authorList>
            <person name="Kim S."/>
            <person name="Park J."/>
            <person name="Yeom S.-I."/>
            <person name="Kim Y.-M."/>
            <person name="Seo E."/>
            <person name="Kim K.-T."/>
            <person name="Kim M.-S."/>
            <person name="Lee J.M."/>
            <person name="Cheong K."/>
            <person name="Shin H.-S."/>
            <person name="Kim S.-B."/>
            <person name="Han K."/>
            <person name="Lee J."/>
            <person name="Park M."/>
            <person name="Lee H.-A."/>
            <person name="Lee H.-Y."/>
            <person name="Lee Y."/>
            <person name="Oh S."/>
            <person name="Lee J.H."/>
            <person name="Choi E."/>
            <person name="Choi E."/>
            <person name="Lee S.E."/>
            <person name="Jeon J."/>
            <person name="Kim H."/>
            <person name="Choi G."/>
            <person name="Song H."/>
            <person name="Lee J."/>
            <person name="Lee S.-C."/>
            <person name="Kwon J.-K."/>
            <person name="Lee H.-Y."/>
            <person name="Koo N."/>
            <person name="Hong Y."/>
            <person name="Kim R.W."/>
            <person name="Kang W.-H."/>
            <person name="Huh J.H."/>
            <person name="Kang B.-C."/>
            <person name="Yang T.-J."/>
            <person name="Lee Y.-H."/>
            <person name="Bennetzen J.L."/>
            <person name="Choi D."/>
        </authorList>
    </citation>
    <scope>NUCLEOTIDE SEQUENCE [LARGE SCALE GENOMIC DNA]</scope>
    <source>
        <strain evidence="3 4">cv. PBC81</strain>
    </source>
</reference>
<evidence type="ECO:0000313" key="2">
    <source>
        <dbReference type="EMBL" id="PHT24931.1"/>
    </source>
</evidence>
<keyword evidence="1" id="KW-0472">Membrane</keyword>
<dbReference type="Proteomes" id="UP000224567">
    <property type="component" value="Unassembled WGS sequence"/>
</dbReference>
<gene>
    <name evidence="3" type="ORF">CQW23_25393</name>
    <name evidence="2" type="ORF">CQW23_35414</name>
</gene>
<evidence type="ECO:0000256" key="1">
    <source>
        <dbReference type="SAM" id="Phobius"/>
    </source>
</evidence>
<keyword evidence="1" id="KW-1133">Transmembrane helix</keyword>
<sequence length="87" mass="9540">MSNPNGKGNDENGKENEMITSSEIIKSVGVVAAAVGFAAWGICKIMGSSVDENNKKLMKKPGADGYMNREDFEKNPKDYFRDLHGKK</sequence>
<evidence type="ECO:0000313" key="4">
    <source>
        <dbReference type="Proteomes" id="UP000224567"/>
    </source>
</evidence>
<evidence type="ECO:0000313" key="3">
    <source>
        <dbReference type="EMBL" id="PHT33593.1"/>
    </source>
</evidence>
<keyword evidence="1" id="KW-0812">Transmembrane</keyword>
<proteinExistence type="predicted"/>
<feature type="transmembrane region" description="Helical" evidence="1">
    <location>
        <begin position="24"/>
        <end position="47"/>
    </location>
</feature>
<dbReference type="InterPro" id="IPR039926">
    <property type="entry name" value="Egg_app_1"/>
</dbReference>
<protein>
    <submittedName>
        <fullName evidence="3">Uncharacterized protein</fullName>
    </submittedName>
</protein>
<organism evidence="3 4">
    <name type="scientific">Capsicum baccatum</name>
    <name type="common">Peruvian pepper</name>
    <dbReference type="NCBI Taxonomy" id="33114"/>
    <lineage>
        <taxon>Eukaryota</taxon>
        <taxon>Viridiplantae</taxon>
        <taxon>Streptophyta</taxon>
        <taxon>Embryophyta</taxon>
        <taxon>Tracheophyta</taxon>
        <taxon>Spermatophyta</taxon>
        <taxon>Magnoliopsida</taxon>
        <taxon>eudicotyledons</taxon>
        <taxon>Gunneridae</taxon>
        <taxon>Pentapetalae</taxon>
        <taxon>asterids</taxon>
        <taxon>lamiids</taxon>
        <taxon>Solanales</taxon>
        <taxon>Solanaceae</taxon>
        <taxon>Solanoideae</taxon>
        <taxon>Capsiceae</taxon>
        <taxon>Capsicum</taxon>
    </lineage>
</organism>
<dbReference type="PANTHER" id="PTHR33333:SF39">
    <property type="entry name" value="HIG1 DOMAIN-CONTAINING PROTEIN"/>
    <property type="match status" value="1"/>
</dbReference>
<comment type="caution">
    <text evidence="3">The sequence shown here is derived from an EMBL/GenBank/DDBJ whole genome shotgun (WGS) entry which is preliminary data.</text>
</comment>
<keyword evidence="4" id="KW-1185">Reference proteome</keyword>
<dbReference type="EMBL" id="MLFT02000011">
    <property type="protein sequence ID" value="PHT33593.1"/>
    <property type="molecule type" value="Genomic_DNA"/>
</dbReference>
<dbReference type="OrthoDB" id="1724124at2759"/>
<dbReference type="EMBL" id="MLFT02004202">
    <property type="protein sequence ID" value="PHT24931.1"/>
    <property type="molecule type" value="Genomic_DNA"/>
</dbReference>
<dbReference type="AlphaFoldDB" id="A0A2G2VKW5"/>
<reference evidence="3 4" key="1">
    <citation type="journal article" date="2017" name="Genome Biol.">
        <title>New reference genome sequences of hot pepper reveal the massive evolution of plant disease-resistance genes by retroduplication.</title>
        <authorList>
            <person name="Kim S."/>
            <person name="Park J."/>
            <person name="Yeom S.I."/>
            <person name="Kim Y.M."/>
            <person name="Seo E."/>
            <person name="Kim K.T."/>
            <person name="Kim M.S."/>
            <person name="Lee J.M."/>
            <person name="Cheong K."/>
            <person name="Shin H.S."/>
            <person name="Kim S.B."/>
            <person name="Han K."/>
            <person name="Lee J."/>
            <person name="Park M."/>
            <person name="Lee H.A."/>
            <person name="Lee H.Y."/>
            <person name="Lee Y."/>
            <person name="Oh S."/>
            <person name="Lee J.H."/>
            <person name="Choi E."/>
            <person name="Choi E."/>
            <person name="Lee S.E."/>
            <person name="Jeon J."/>
            <person name="Kim H."/>
            <person name="Choi G."/>
            <person name="Song H."/>
            <person name="Lee J."/>
            <person name="Lee S.C."/>
            <person name="Kwon J.K."/>
            <person name="Lee H.Y."/>
            <person name="Koo N."/>
            <person name="Hong Y."/>
            <person name="Kim R.W."/>
            <person name="Kang W.H."/>
            <person name="Huh J.H."/>
            <person name="Kang B.C."/>
            <person name="Yang T.J."/>
            <person name="Lee Y.H."/>
            <person name="Bennetzen J.L."/>
            <person name="Choi D."/>
        </authorList>
    </citation>
    <scope>NUCLEOTIDE SEQUENCE [LARGE SCALE GENOMIC DNA]</scope>
    <source>
        <strain evidence="4">cv. PBC81</strain>
        <strain evidence="3">PBC81</strain>
        <tissue evidence="3">Leaf</tissue>
    </source>
</reference>
<accession>A0A2G2VKW5</accession>